<dbReference type="PANTHER" id="PTHR45629">
    <property type="entry name" value="SNF2/RAD54 FAMILY MEMBER"/>
    <property type="match status" value="1"/>
</dbReference>
<accession>A7SJP0</accession>
<keyword evidence="8" id="KW-0234">DNA repair</keyword>
<evidence type="ECO:0000256" key="4">
    <source>
        <dbReference type="ARBA" id="ARBA00022763"/>
    </source>
</evidence>
<dbReference type="Proteomes" id="UP000001593">
    <property type="component" value="Unassembled WGS sequence"/>
</dbReference>
<name>A7SJP0_NEMVE</name>
<keyword evidence="5" id="KW-0347">Helicase</keyword>
<dbReference type="Pfam" id="PF08658">
    <property type="entry name" value="Rad54_N"/>
    <property type="match status" value="1"/>
</dbReference>
<evidence type="ECO:0000256" key="1">
    <source>
        <dbReference type="ARBA" id="ARBA00004123"/>
    </source>
</evidence>
<feature type="domain" description="Rad54 N-terminal" evidence="10">
    <location>
        <begin position="13"/>
        <end position="61"/>
    </location>
</feature>
<dbReference type="PhylomeDB" id="A7SJP0"/>
<keyword evidence="4" id="KW-0227">DNA damage</keyword>
<keyword evidence="12" id="KW-1185">Reference proteome</keyword>
<dbReference type="InterPro" id="IPR027417">
    <property type="entry name" value="P-loop_NTPase"/>
</dbReference>
<dbReference type="InterPro" id="IPR013967">
    <property type="entry name" value="Rad54_N"/>
</dbReference>
<evidence type="ECO:0000256" key="6">
    <source>
        <dbReference type="ARBA" id="ARBA00022840"/>
    </source>
</evidence>
<evidence type="ECO:0000313" key="11">
    <source>
        <dbReference type="EMBL" id="EDO36093.1"/>
    </source>
</evidence>
<dbReference type="GO" id="GO:0006281">
    <property type="term" value="P:DNA repair"/>
    <property type="evidence" value="ECO:0007669"/>
    <property type="project" value="UniProtKB-KW"/>
</dbReference>
<dbReference type="GO" id="GO:0016817">
    <property type="term" value="F:hydrolase activity, acting on acid anhydrides"/>
    <property type="evidence" value="ECO:0007669"/>
    <property type="project" value="InterPro"/>
</dbReference>
<dbReference type="Gene3D" id="3.40.50.10810">
    <property type="entry name" value="Tandem AAA-ATPase domain"/>
    <property type="match status" value="1"/>
</dbReference>
<evidence type="ECO:0000256" key="7">
    <source>
        <dbReference type="ARBA" id="ARBA00023125"/>
    </source>
</evidence>
<evidence type="ECO:0000313" key="12">
    <source>
        <dbReference type="Proteomes" id="UP000001593"/>
    </source>
</evidence>
<dbReference type="InterPro" id="IPR050496">
    <property type="entry name" value="SNF2_RAD54_helicase_repair"/>
</dbReference>
<gene>
    <name evidence="11" type="ORF">NEMVEDRAFT_v1g213296</name>
</gene>
<evidence type="ECO:0000256" key="9">
    <source>
        <dbReference type="ARBA" id="ARBA00023242"/>
    </source>
</evidence>
<keyword evidence="6" id="KW-0067">ATP-binding</keyword>
<protein>
    <recommendedName>
        <fullName evidence="10">Rad54 N-terminal domain-containing protein</fullName>
    </recommendedName>
</protein>
<dbReference type="InterPro" id="IPR038718">
    <property type="entry name" value="SNF2-like_sf"/>
</dbReference>
<comment type="similarity">
    <text evidence="2">Belongs to the SNF2/RAD54 helicase family.</text>
</comment>
<feature type="non-terminal residue" evidence="11">
    <location>
        <position position="1"/>
    </location>
</feature>
<dbReference type="GO" id="GO:0005524">
    <property type="term" value="F:ATP binding"/>
    <property type="evidence" value="ECO:0007669"/>
    <property type="project" value="UniProtKB-KW"/>
</dbReference>
<keyword evidence="5" id="KW-0378">Hydrolase</keyword>
<evidence type="ECO:0000256" key="3">
    <source>
        <dbReference type="ARBA" id="ARBA00022741"/>
    </source>
</evidence>
<comment type="subcellular location">
    <subcellularLocation>
        <location evidence="1">Nucleus</location>
    </subcellularLocation>
</comment>
<dbReference type="GO" id="GO:0003677">
    <property type="term" value="F:DNA binding"/>
    <property type="evidence" value="ECO:0007669"/>
    <property type="project" value="UniProtKB-KW"/>
</dbReference>
<dbReference type="HOGENOM" id="CLU_1521554_0_0_1"/>
<reference evidence="11 12" key="1">
    <citation type="journal article" date="2007" name="Science">
        <title>Sea anemone genome reveals ancestral eumetazoan gene repertoire and genomic organization.</title>
        <authorList>
            <person name="Putnam N.H."/>
            <person name="Srivastava M."/>
            <person name="Hellsten U."/>
            <person name="Dirks B."/>
            <person name="Chapman J."/>
            <person name="Salamov A."/>
            <person name="Terry A."/>
            <person name="Shapiro H."/>
            <person name="Lindquist E."/>
            <person name="Kapitonov V.V."/>
            <person name="Jurka J."/>
            <person name="Genikhovich G."/>
            <person name="Grigoriev I.V."/>
            <person name="Lucas S.M."/>
            <person name="Steele R.E."/>
            <person name="Finnerty J.R."/>
            <person name="Technau U."/>
            <person name="Martindale M.Q."/>
            <person name="Rokhsar D.S."/>
        </authorList>
    </citation>
    <scope>NUCLEOTIDE SEQUENCE [LARGE SCALE GENOMIC DNA]</scope>
    <source>
        <strain evidence="12">CH2 X CH6</strain>
    </source>
</reference>
<keyword evidence="9" id="KW-0539">Nucleus</keyword>
<evidence type="ECO:0000256" key="2">
    <source>
        <dbReference type="ARBA" id="ARBA00007025"/>
    </source>
</evidence>
<dbReference type="eggNOG" id="KOG0390">
    <property type="taxonomic scope" value="Eukaryota"/>
</dbReference>
<sequence length="177" mass="19821">MAIRVQGEEALIRSLLSKPFKVPIPNYKGSSLSRGLGLRRKGPRRSLHDPYEEDALVLYEPPPLTAQQQLSMDIEKQEVHVVVDPLLCKVLRPHQREGVKFLYDCTTGARIQGSYGCIMADEMRQGPSAQPIVSKVIIVAPSSLVKNWYNELSKWLGNRINALAIDSGSKDEIDRNL</sequence>
<evidence type="ECO:0000256" key="5">
    <source>
        <dbReference type="ARBA" id="ARBA00022806"/>
    </source>
</evidence>
<keyword evidence="7" id="KW-0238">DNA-binding</keyword>
<dbReference type="GO" id="GO:0005634">
    <property type="term" value="C:nucleus"/>
    <property type="evidence" value="ECO:0007669"/>
    <property type="project" value="UniProtKB-SubCell"/>
</dbReference>
<dbReference type="SUPFAM" id="SSF52540">
    <property type="entry name" value="P-loop containing nucleoside triphosphate hydrolases"/>
    <property type="match status" value="1"/>
</dbReference>
<proteinExistence type="inferred from homology"/>
<dbReference type="PANTHER" id="PTHR45629:SF7">
    <property type="entry name" value="DNA EXCISION REPAIR PROTEIN ERCC-6-RELATED"/>
    <property type="match status" value="1"/>
</dbReference>
<evidence type="ECO:0000256" key="8">
    <source>
        <dbReference type="ARBA" id="ARBA00023204"/>
    </source>
</evidence>
<dbReference type="STRING" id="45351.A7SJP0"/>
<dbReference type="EMBL" id="DS469679">
    <property type="protein sequence ID" value="EDO36093.1"/>
    <property type="molecule type" value="Genomic_DNA"/>
</dbReference>
<dbReference type="GO" id="GO:0004386">
    <property type="term" value="F:helicase activity"/>
    <property type="evidence" value="ECO:0007669"/>
    <property type="project" value="UniProtKB-KW"/>
</dbReference>
<evidence type="ECO:0000259" key="10">
    <source>
        <dbReference type="Pfam" id="PF08658"/>
    </source>
</evidence>
<organism evidence="11 12">
    <name type="scientific">Nematostella vectensis</name>
    <name type="common">Starlet sea anemone</name>
    <dbReference type="NCBI Taxonomy" id="45351"/>
    <lineage>
        <taxon>Eukaryota</taxon>
        <taxon>Metazoa</taxon>
        <taxon>Cnidaria</taxon>
        <taxon>Anthozoa</taxon>
        <taxon>Hexacorallia</taxon>
        <taxon>Actiniaria</taxon>
        <taxon>Edwardsiidae</taxon>
        <taxon>Nematostella</taxon>
    </lineage>
</organism>
<dbReference type="AlphaFoldDB" id="A7SJP0"/>
<keyword evidence="3" id="KW-0547">Nucleotide-binding</keyword>
<dbReference type="InParanoid" id="A7SJP0"/>